<dbReference type="EMBL" id="KZ819774">
    <property type="protein sequence ID" value="PWN52498.1"/>
    <property type="molecule type" value="Genomic_DNA"/>
</dbReference>
<proteinExistence type="predicted"/>
<protein>
    <submittedName>
        <fullName evidence="1">Kinase-like protein</fullName>
    </submittedName>
</protein>
<accession>A0ACD0P307</accession>
<keyword evidence="2" id="KW-1185">Reference proteome</keyword>
<organism evidence="1 2">
    <name type="scientific">Violaceomyces palustris</name>
    <dbReference type="NCBI Taxonomy" id="1673888"/>
    <lineage>
        <taxon>Eukaryota</taxon>
        <taxon>Fungi</taxon>
        <taxon>Dikarya</taxon>
        <taxon>Basidiomycota</taxon>
        <taxon>Ustilaginomycotina</taxon>
        <taxon>Ustilaginomycetes</taxon>
        <taxon>Violaceomycetales</taxon>
        <taxon>Violaceomycetaceae</taxon>
        <taxon>Violaceomyces</taxon>
    </lineage>
</organism>
<evidence type="ECO:0000313" key="1">
    <source>
        <dbReference type="EMBL" id="PWN52498.1"/>
    </source>
</evidence>
<gene>
    <name evidence="1" type="ORF">IE53DRAFT_385074</name>
</gene>
<evidence type="ECO:0000313" key="2">
    <source>
        <dbReference type="Proteomes" id="UP000245626"/>
    </source>
</evidence>
<dbReference type="Proteomes" id="UP000245626">
    <property type="component" value="Unassembled WGS sequence"/>
</dbReference>
<name>A0ACD0P307_9BASI</name>
<sequence length="1041" mass="110303">MSRIATRDEERIGDFTLDKEIGKGSFATVYKGYRVRPREPVAIKVVTRKKLTAKLLDNLEGEIAILKAINHPNIVELKDCLKTDSHIYLVMAFCSAGDLSLYIKKKGHLPNPSEPVYNDASTSARPAYPHPPDGGLNETVVRSFVSQLASALEFMRARDIVHRDIKPQNLLLQPPDKECLATGHPKDIPQMKVADFGFARNLSNNVLAETLCGSPLYMAPEILRYEKYDAKADLWSVGAVLYEMSVGKPPFRANNHVELLRKIEKSEDKIRFPDERSAGSLAREAARRQEAGEPPLPPPHPVSDDIKVLIRQLLKRKPVERKSFEEFFRSPVIEEYQASVRAAAAAAAAGLPAATTEANNNNAESKRRTSQIDSGAAAFLPRTVTPSESGPSSSSPRDANSVKGNKPSPPTTVPPSPSSRPSPSPVQHVRTLPRSFASKYVVGAPPVPPEAVSSSPSEAVRTTTSRRNSERRSGAGPSFDGRDDPPAKGDENPVLTPSSSLHHATDQRASPSADVRDDDSMLGKDFVMIEKRNVEVNALADELAASPQSKLSIGRRPSRLSRLGSGLTGVVGGASPLSVPAPSTDASHSRTGSTPPGGTWNAAAAPFALPPGARPSSFTRRTSLSSSGSPSPRLTPQTAPATTYGGGAGQDLAGRHPKREGSIGEGQVHASSAPNTTTTAASTSPSSALSRAISMASVRLFGVPSGMSLRGAAALVRSRSSRRSALIRSGDIPDPAEANLLVTLEDLGQKSFVLSEFADSKLANHFSVGPHQPQGVGGGGVDLDSSSASGGGGSLGSNTYTRRSSSTSALSTGPGAAEIAAAEALVLYVKSLTFLQRGINATKVFLEARSTSRHAAAANASSEVNEMVQWLRARFNEGYEKADFARSKCGDCEMPESAQCVDKMIFDKALQIARAAALDELENNRGTTTTAATGDGEGGGGAGWEMKNCLLAYETACSMLNSLLDPGEEGMSLSTGSIQTIETFVRSINKRLSSLQSKMDLNATTTATPGKPPQPIHPPDPSHTIPISNDRDDPSSPHLAA</sequence>
<reference evidence="1 2" key="1">
    <citation type="journal article" date="2018" name="Mol. Biol. Evol.">
        <title>Broad Genomic Sampling Reveals a Smut Pathogenic Ancestry of the Fungal Clade Ustilaginomycotina.</title>
        <authorList>
            <person name="Kijpornyongpan T."/>
            <person name="Mondo S.J."/>
            <person name="Barry K."/>
            <person name="Sandor L."/>
            <person name="Lee J."/>
            <person name="Lipzen A."/>
            <person name="Pangilinan J."/>
            <person name="LaButti K."/>
            <person name="Hainaut M."/>
            <person name="Henrissat B."/>
            <person name="Grigoriev I.V."/>
            <person name="Spatafora J.W."/>
            <person name="Aime M.C."/>
        </authorList>
    </citation>
    <scope>NUCLEOTIDE SEQUENCE [LARGE SCALE GENOMIC DNA]</scope>
    <source>
        <strain evidence="1 2">SA 807</strain>
    </source>
</reference>